<keyword evidence="2" id="KW-0805">Transcription regulation</keyword>
<dbReference type="Proteomes" id="UP000467124">
    <property type="component" value="Unassembled WGS sequence"/>
</dbReference>
<evidence type="ECO:0000256" key="3">
    <source>
        <dbReference type="ARBA" id="ARBA00023082"/>
    </source>
</evidence>
<evidence type="ECO:0000259" key="6">
    <source>
        <dbReference type="Pfam" id="PF08281"/>
    </source>
</evidence>
<evidence type="ECO:0000256" key="4">
    <source>
        <dbReference type="ARBA" id="ARBA00023163"/>
    </source>
</evidence>
<dbReference type="PANTHER" id="PTHR43133">
    <property type="entry name" value="RNA POLYMERASE ECF-TYPE SIGMA FACTO"/>
    <property type="match status" value="1"/>
</dbReference>
<dbReference type="GO" id="GO:0003677">
    <property type="term" value="F:DNA binding"/>
    <property type="evidence" value="ECO:0007669"/>
    <property type="project" value="InterPro"/>
</dbReference>
<feature type="domain" description="RNA polymerase sigma-70 region 2" evidence="5">
    <location>
        <begin position="38"/>
        <end position="107"/>
    </location>
</feature>
<dbReference type="InterPro" id="IPR013249">
    <property type="entry name" value="RNA_pol_sigma70_r4_t2"/>
</dbReference>
<dbReference type="InterPro" id="IPR013324">
    <property type="entry name" value="RNA_pol_sigma_r3/r4-like"/>
</dbReference>
<evidence type="ECO:0000313" key="7">
    <source>
        <dbReference type="EMBL" id="MFB8767252.1"/>
    </source>
</evidence>
<dbReference type="SUPFAM" id="SSF88946">
    <property type="entry name" value="Sigma2 domain of RNA polymerase sigma factors"/>
    <property type="match status" value="1"/>
</dbReference>
<dbReference type="Gene3D" id="1.10.10.10">
    <property type="entry name" value="Winged helix-like DNA-binding domain superfamily/Winged helix DNA-binding domain"/>
    <property type="match status" value="1"/>
</dbReference>
<gene>
    <name evidence="8" type="ORF">GTW20_01455</name>
    <name evidence="7" type="ORF">VSQ78_06015</name>
</gene>
<keyword evidence="3" id="KW-0731">Sigma factor</keyword>
<feature type="domain" description="RNA polymerase sigma factor 70 region 4 type 2" evidence="6">
    <location>
        <begin position="140"/>
        <end position="190"/>
    </location>
</feature>
<name>A0A7K2ILY3_9ACTN</name>
<dbReference type="Pfam" id="PF08281">
    <property type="entry name" value="Sigma70_r4_2"/>
    <property type="match status" value="1"/>
</dbReference>
<dbReference type="Gene3D" id="1.10.1740.10">
    <property type="match status" value="1"/>
</dbReference>
<evidence type="ECO:0000313" key="8">
    <source>
        <dbReference type="EMBL" id="MYR30969.1"/>
    </source>
</evidence>
<comment type="caution">
    <text evidence="8">The sequence shown here is derived from an EMBL/GenBank/DDBJ whole genome shotgun (WGS) entry which is preliminary data.</text>
</comment>
<reference evidence="7 10" key="2">
    <citation type="submission" date="2024-01" db="EMBL/GenBank/DDBJ databases">
        <title>Genome mining of biosynthetic gene clusters to explore secondary metabolites of Streptomyces sp.</title>
        <authorList>
            <person name="Baig A."/>
            <person name="Ajitkumar Shintre N."/>
            <person name="Kumar H."/>
            <person name="Anbarasu A."/>
            <person name="Ramaiah S."/>
        </authorList>
    </citation>
    <scope>NUCLEOTIDE SEQUENCE [LARGE SCALE GENOMIC DNA]</scope>
    <source>
        <strain evidence="7 10">A01</strain>
    </source>
</reference>
<dbReference type="PANTHER" id="PTHR43133:SF46">
    <property type="entry name" value="RNA POLYMERASE SIGMA-70 FACTOR ECF SUBFAMILY"/>
    <property type="match status" value="1"/>
</dbReference>
<dbReference type="GO" id="GO:0006352">
    <property type="term" value="P:DNA-templated transcription initiation"/>
    <property type="evidence" value="ECO:0007669"/>
    <property type="project" value="InterPro"/>
</dbReference>
<dbReference type="GO" id="GO:0016987">
    <property type="term" value="F:sigma factor activity"/>
    <property type="evidence" value="ECO:0007669"/>
    <property type="project" value="UniProtKB-KW"/>
</dbReference>
<dbReference type="AlphaFoldDB" id="A0A7K2ILY3"/>
<dbReference type="RefSeq" id="WP_014909197.1">
    <property type="nucleotide sequence ID" value="NZ_BAZE01000006.1"/>
</dbReference>
<evidence type="ECO:0000313" key="9">
    <source>
        <dbReference type="Proteomes" id="UP000467124"/>
    </source>
</evidence>
<dbReference type="InterPro" id="IPR014284">
    <property type="entry name" value="RNA_pol_sigma-70_dom"/>
</dbReference>
<dbReference type="OMA" id="YRRYAPW"/>
<comment type="similarity">
    <text evidence="1">Belongs to the sigma-70 factor family. ECF subfamily.</text>
</comment>
<dbReference type="EMBL" id="JAYMRS010000001">
    <property type="protein sequence ID" value="MFB8767252.1"/>
    <property type="molecule type" value="Genomic_DNA"/>
</dbReference>
<evidence type="ECO:0000256" key="2">
    <source>
        <dbReference type="ARBA" id="ARBA00023015"/>
    </source>
</evidence>
<dbReference type="Proteomes" id="UP001585053">
    <property type="component" value="Unassembled WGS sequence"/>
</dbReference>
<dbReference type="InterPro" id="IPR036388">
    <property type="entry name" value="WH-like_DNA-bd_sf"/>
</dbReference>
<organism evidence="8 9">
    <name type="scientific">Nocardiopsis alba</name>
    <dbReference type="NCBI Taxonomy" id="53437"/>
    <lineage>
        <taxon>Bacteria</taxon>
        <taxon>Bacillati</taxon>
        <taxon>Actinomycetota</taxon>
        <taxon>Actinomycetes</taxon>
        <taxon>Streptosporangiales</taxon>
        <taxon>Nocardiopsidaceae</taxon>
        <taxon>Nocardiopsis</taxon>
    </lineage>
</organism>
<dbReference type="SUPFAM" id="SSF88659">
    <property type="entry name" value="Sigma3 and sigma4 domains of RNA polymerase sigma factors"/>
    <property type="match status" value="1"/>
</dbReference>
<dbReference type="Pfam" id="PF04542">
    <property type="entry name" value="Sigma70_r2"/>
    <property type="match status" value="1"/>
</dbReference>
<keyword evidence="10" id="KW-1185">Reference proteome</keyword>
<dbReference type="EMBL" id="WWHY01000001">
    <property type="protein sequence ID" value="MYR30969.1"/>
    <property type="molecule type" value="Genomic_DNA"/>
</dbReference>
<proteinExistence type="inferred from homology"/>
<dbReference type="GeneID" id="91391987"/>
<keyword evidence="4" id="KW-0804">Transcription</keyword>
<reference evidence="8 9" key="1">
    <citation type="journal article" date="2019" name="Nat. Commun.">
        <title>The antimicrobial potential of Streptomyces from insect microbiomes.</title>
        <authorList>
            <person name="Chevrette M.G."/>
            <person name="Carlson C.M."/>
            <person name="Ortega H.E."/>
            <person name="Thomas C."/>
            <person name="Ananiev G.E."/>
            <person name="Barns K.J."/>
            <person name="Book A.J."/>
            <person name="Cagnazzo J."/>
            <person name="Carlos C."/>
            <person name="Flanigan W."/>
            <person name="Grubbs K.J."/>
            <person name="Horn H.A."/>
            <person name="Hoffmann F.M."/>
            <person name="Klassen J.L."/>
            <person name="Knack J.J."/>
            <person name="Lewin G.R."/>
            <person name="McDonald B.R."/>
            <person name="Muller L."/>
            <person name="Melo W.G.P."/>
            <person name="Pinto-Tomas A.A."/>
            <person name="Schmitz A."/>
            <person name="Wendt-Pienkowski E."/>
            <person name="Wildman S."/>
            <person name="Zhao M."/>
            <person name="Zhang F."/>
            <person name="Bugni T.S."/>
            <person name="Andes D.R."/>
            <person name="Pupo M.T."/>
            <person name="Currie C.R."/>
        </authorList>
    </citation>
    <scope>NUCLEOTIDE SEQUENCE [LARGE SCALE GENOMIC DNA]</scope>
    <source>
        <strain evidence="8 9">SID5840</strain>
    </source>
</reference>
<protein>
    <submittedName>
        <fullName evidence="7 8">RNA polymerase sigma factor</fullName>
    </submittedName>
</protein>
<dbReference type="NCBIfam" id="TIGR02937">
    <property type="entry name" value="sigma70-ECF"/>
    <property type="match status" value="1"/>
</dbReference>
<dbReference type="InterPro" id="IPR013325">
    <property type="entry name" value="RNA_pol_sigma_r2"/>
</dbReference>
<sequence>MKFLRRSRRRVPDYDPDSPDPVLLTAVAAGETDALEILHRRHAPWLRARLRYRCSDSDQLDAALQETFLAVWRNAGSFRPRPGDTDAGAWLWTIAIRQLISQLRKRANRWIAESEPEPYETIGDASAEDTVLLNIEHGPLGTALHELSPELRSALKATVLDGLTVREAAEILQIPEGTVKTRVMRAKARLREALTT</sequence>
<dbReference type="InterPro" id="IPR039425">
    <property type="entry name" value="RNA_pol_sigma-70-like"/>
</dbReference>
<dbReference type="InterPro" id="IPR007627">
    <property type="entry name" value="RNA_pol_sigma70_r2"/>
</dbReference>
<dbReference type="CDD" id="cd06171">
    <property type="entry name" value="Sigma70_r4"/>
    <property type="match status" value="1"/>
</dbReference>
<evidence type="ECO:0000256" key="1">
    <source>
        <dbReference type="ARBA" id="ARBA00010641"/>
    </source>
</evidence>
<accession>A0A7K2ILY3</accession>
<evidence type="ECO:0000259" key="5">
    <source>
        <dbReference type="Pfam" id="PF04542"/>
    </source>
</evidence>
<evidence type="ECO:0000313" key="10">
    <source>
        <dbReference type="Proteomes" id="UP001585053"/>
    </source>
</evidence>